<reference evidence="1 2" key="1">
    <citation type="submission" date="2016-11" db="EMBL/GenBank/DDBJ databases">
        <authorList>
            <person name="Jaros S."/>
            <person name="Januszkiewicz K."/>
            <person name="Wedrychowicz H."/>
        </authorList>
    </citation>
    <scope>NUCLEOTIDE SEQUENCE [LARGE SCALE GENOMIC DNA]</scope>
    <source>
        <strain evidence="1 2">DSM 14828</strain>
    </source>
</reference>
<evidence type="ECO:0000313" key="2">
    <source>
        <dbReference type="Proteomes" id="UP000184251"/>
    </source>
</evidence>
<dbReference type="Proteomes" id="UP000184251">
    <property type="component" value="Unassembled WGS sequence"/>
</dbReference>
<dbReference type="RefSeq" id="WP_073270312.1">
    <property type="nucleotide sequence ID" value="NZ_FQTU01000007.1"/>
</dbReference>
<proteinExistence type="predicted"/>
<keyword evidence="2" id="KW-1185">Reference proteome</keyword>
<dbReference type="EMBL" id="FQTU01000007">
    <property type="protein sequence ID" value="SHE82841.1"/>
    <property type="molecule type" value="Genomic_DNA"/>
</dbReference>
<name>A0A1M4WNG4_9FIRM</name>
<organism evidence="1 2">
    <name type="scientific">Alkalibacter saccharofermentans DSM 14828</name>
    <dbReference type="NCBI Taxonomy" id="1120975"/>
    <lineage>
        <taxon>Bacteria</taxon>
        <taxon>Bacillati</taxon>
        <taxon>Bacillota</taxon>
        <taxon>Clostridia</taxon>
        <taxon>Eubacteriales</taxon>
        <taxon>Eubacteriaceae</taxon>
        <taxon>Alkalibacter</taxon>
    </lineage>
</organism>
<evidence type="ECO:0000313" key="1">
    <source>
        <dbReference type="EMBL" id="SHE82841.1"/>
    </source>
</evidence>
<dbReference type="AlphaFoldDB" id="A0A1M4WNG4"/>
<sequence>MKPNFFEKRSIKPQDTLCLIPIYGKNGGNATKLKVGEITIVVKNALPTILKQYYKLYSINADYIKERVCQYTNQKSLSTIPITPEIILMPFKYRKPVSNDSVYGYVNIKQIQSIESHEDPEFKSKIKFHNKSDILSRQSLKSLNENLIKAKMLEGCFFEQQQRDNKITPRLLMEIFQEVYRS</sequence>
<gene>
    <name evidence="1" type="ORF">SAMN02746064_01300</name>
</gene>
<dbReference type="OrthoDB" id="2374476at2"/>
<protein>
    <submittedName>
        <fullName evidence="1">ComK protein</fullName>
    </submittedName>
</protein>
<accession>A0A1M4WNG4</accession>